<evidence type="ECO:0000313" key="2">
    <source>
        <dbReference type="EMBL" id="RRS04542.1"/>
    </source>
</evidence>
<dbReference type="RefSeq" id="WP_125242916.1">
    <property type="nucleotide sequence ID" value="NZ_RSED01000006.1"/>
</dbReference>
<feature type="transmembrane region" description="Helical" evidence="1">
    <location>
        <begin position="33"/>
        <end position="53"/>
    </location>
</feature>
<keyword evidence="3" id="KW-1185">Reference proteome</keyword>
<evidence type="ECO:0000256" key="1">
    <source>
        <dbReference type="SAM" id="Phobius"/>
    </source>
</evidence>
<sequence>MAQNETVKYDVAVIHEFAEELYRKSARREKQGVILGFLFGLVLAVSLVSAASLDTQLGRWPAVVISVVVVAVCTWFGMKLGLDAGLRLRLQAQLALCQAAIEQNTRQGR</sequence>
<keyword evidence="1" id="KW-0472">Membrane</keyword>
<proteinExistence type="predicted"/>
<protein>
    <submittedName>
        <fullName evidence="2">Uncharacterized protein</fullName>
    </submittedName>
</protein>
<keyword evidence="1" id="KW-0812">Transmembrane</keyword>
<gene>
    <name evidence="2" type="ORF">EIP75_08910</name>
</gene>
<dbReference type="AlphaFoldDB" id="A0A3R8TCC4"/>
<comment type="caution">
    <text evidence="2">The sequence shown here is derived from an EMBL/GenBank/DDBJ whole genome shotgun (WGS) entry which is preliminary data.</text>
</comment>
<keyword evidence="1" id="KW-1133">Transmembrane helix</keyword>
<reference evidence="2 3" key="1">
    <citation type="submission" date="2018-12" db="EMBL/GenBank/DDBJ databases">
        <title>The whole draft genome of Aquabacterium sp. SJQ9.</title>
        <authorList>
            <person name="Sun L."/>
            <person name="Gao X."/>
            <person name="Chen W."/>
            <person name="Huang K."/>
        </authorList>
    </citation>
    <scope>NUCLEOTIDE SEQUENCE [LARGE SCALE GENOMIC DNA]</scope>
    <source>
        <strain evidence="2 3">SJQ9</strain>
    </source>
</reference>
<organism evidence="2 3">
    <name type="scientific">Aquabacterium soli</name>
    <dbReference type="NCBI Taxonomy" id="2493092"/>
    <lineage>
        <taxon>Bacteria</taxon>
        <taxon>Pseudomonadati</taxon>
        <taxon>Pseudomonadota</taxon>
        <taxon>Betaproteobacteria</taxon>
        <taxon>Burkholderiales</taxon>
        <taxon>Aquabacterium</taxon>
    </lineage>
</organism>
<accession>A0A3R8TCC4</accession>
<name>A0A3R8TCC4_9BURK</name>
<dbReference type="Proteomes" id="UP000269265">
    <property type="component" value="Unassembled WGS sequence"/>
</dbReference>
<dbReference type="EMBL" id="RSED01000006">
    <property type="protein sequence ID" value="RRS04542.1"/>
    <property type="molecule type" value="Genomic_DNA"/>
</dbReference>
<evidence type="ECO:0000313" key="3">
    <source>
        <dbReference type="Proteomes" id="UP000269265"/>
    </source>
</evidence>
<feature type="transmembrane region" description="Helical" evidence="1">
    <location>
        <begin position="59"/>
        <end position="78"/>
    </location>
</feature>